<proteinExistence type="predicted"/>
<organism evidence="2 3">
    <name type="scientific">Brenthis ino</name>
    <name type="common">lesser marbled fritillary</name>
    <dbReference type="NCBI Taxonomy" id="405034"/>
    <lineage>
        <taxon>Eukaryota</taxon>
        <taxon>Metazoa</taxon>
        <taxon>Ecdysozoa</taxon>
        <taxon>Arthropoda</taxon>
        <taxon>Hexapoda</taxon>
        <taxon>Insecta</taxon>
        <taxon>Pterygota</taxon>
        <taxon>Neoptera</taxon>
        <taxon>Endopterygota</taxon>
        <taxon>Lepidoptera</taxon>
        <taxon>Glossata</taxon>
        <taxon>Ditrysia</taxon>
        <taxon>Papilionoidea</taxon>
        <taxon>Nymphalidae</taxon>
        <taxon>Heliconiinae</taxon>
        <taxon>Argynnini</taxon>
        <taxon>Brenthis</taxon>
    </lineage>
</organism>
<reference evidence="2" key="1">
    <citation type="submission" date="2021-12" db="EMBL/GenBank/DDBJ databases">
        <authorList>
            <person name="Martin H S."/>
        </authorList>
    </citation>
    <scope>NUCLEOTIDE SEQUENCE</scope>
</reference>
<feature type="region of interest" description="Disordered" evidence="1">
    <location>
        <begin position="41"/>
        <end position="69"/>
    </location>
</feature>
<evidence type="ECO:0000256" key="1">
    <source>
        <dbReference type="SAM" id="MobiDB-lite"/>
    </source>
</evidence>
<name>A0A8J9UYZ7_9NEOP</name>
<evidence type="ECO:0000313" key="3">
    <source>
        <dbReference type="Proteomes" id="UP000838878"/>
    </source>
</evidence>
<feature type="non-terminal residue" evidence="2">
    <location>
        <position position="69"/>
    </location>
</feature>
<evidence type="ECO:0000313" key="2">
    <source>
        <dbReference type="EMBL" id="CAH0728347.1"/>
    </source>
</evidence>
<keyword evidence="3" id="KW-1185">Reference proteome</keyword>
<accession>A0A8J9UYZ7</accession>
<sequence length="69" mass="7502">MSEDVLPSPLRLLKLVVNKSKVRSRWQARWRATAIINVESSRASGAGSLAPADKKPAPAQKHTPSETPL</sequence>
<dbReference type="EMBL" id="OV170227">
    <property type="protein sequence ID" value="CAH0728347.1"/>
    <property type="molecule type" value="Genomic_DNA"/>
</dbReference>
<protein>
    <submittedName>
        <fullName evidence="2">Uncharacterized protein</fullName>
    </submittedName>
</protein>
<dbReference type="Proteomes" id="UP000838878">
    <property type="component" value="Chromosome 7"/>
</dbReference>
<dbReference type="AlphaFoldDB" id="A0A8J9UYZ7"/>
<gene>
    <name evidence="2" type="ORF">BINO364_LOCUS13574</name>
</gene>